<reference evidence="1" key="2">
    <citation type="submission" date="2020-05" db="UniProtKB">
        <authorList>
            <consortium name="EnsemblMetazoa"/>
        </authorList>
    </citation>
    <scope>IDENTIFICATION</scope>
    <source>
        <strain evidence="1">MINIMUS1</strain>
    </source>
</reference>
<dbReference type="Proteomes" id="UP000075920">
    <property type="component" value="Unassembled WGS sequence"/>
</dbReference>
<accession>A0A182WQD2</accession>
<proteinExistence type="predicted"/>
<reference evidence="2" key="1">
    <citation type="submission" date="2013-03" db="EMBL/GenBank/DDBJ databases">
        <title>The Genome Sequence of Anopheles minimus MINIMUS1.</title>
        <authorList>
            <consortium name="The Broad Institute Genomics Platform"/>
            <person name="Neafsey D.E."/>
            <person name="Walton C."/>
            <person name="Walker B."/>
            <person name="Young S.K."/>
            <person name="Zeng Q."/>
            <person name="Gargeya S."/>
            <person name="Fitzgerald M."/>
            <person name="Haas B."/>
            <person name="Abouelleil A."/>
            <person name="Allen A.W."/>
            <person name="Alvarado L."/>
            <person name="Arachchi H.M."/>
            <person name="Berlin A.M."/>
            <person name="Chapman S.B."/>
            <person name="Gainer-Dewar J."/>
            <person name="Goldberg J."/>
            <person name="Griggs A."/>
            <person name="Gujja S."/>
            <person name="Hansen M."/>
            <person name="Howarth C."/>
            <person name="Imamovic A."/>
            <person name="Ireland A."/>
            <person name="Larimer J."/>
            <person name="McCowan C."/>
            <person name="Murphy C."/>
            <person name="Pearson M."/>
            <person name="Poon T.W."/>
            <person name="Priest M."/>
            <person name="Roberts A."/>
            <person name="Saif S."/>
            <person name="Shea T."/>
            <person name="Sisk P."/>
            <person name="Sykes S."/>
            <person name="Wortman J."/>
            <person name="Nusbaum C."/>
            <person name="Birren B."/>
        </authorList>
    </citation>
    <scope>NUCLEOTIDE SEQUENCE [LARGE SCALE GENOMIC DNA]</scope>
    <source>
        <strain evidence="2">MINIMUS1</strain>
    </source>
</reference>
<organism evidence="1 2">
    <name type="scientific">Anopheles minimus</name>
    <dbReference type="NCBI Taxonomy" id="112268"/>
    <lineage>
        <taxon>Eukaryota</taxon>
        <taxon>Metazoa</taxon>
        <taxon>Ecdysozoa</taxon>
        <taxon>Arthropoda</taxon>
        <taxon>Hexapoda</taxon>
        <taxon>Insecta</taxon>
        <taxon>Pterygota</taxon>
        <taxon>Neoptera</taxon>
        <taxon>Endopterygota</taxon>
        <taxon>Diptera</taxon>
        <taxon>Nematocera</taxon>
        <taxon>Culicoidea</taxon>
        <taxon>Culicidae</taxon>
        <taxon>Anophelinae</taxon>
        <taxon>Anopheles</taxon>
    </lineage>
</organism>
<protein>
    <submittedName>
        <fullName evidence="1">Uncharacterized protein</fullName>
    </submittedName>
</protein>
<evidence type="ECO:0000313" key="2">
    <source>
        <dbReference type="Proteomes" id="UP000075920"/>
    </source>
</evidence>
<name>A0A182WQD2_9DIPT</name>
<sequence length="53" mass="6211">MNCRYGYGGCWSGARVRYGRRSLILCRQGSTIRCRTFRSGTYRRRLCGSIRRS</sequence>
<dbReference type="EnsemblMetazoa" id="AMIN014857-RA">
    <property type="protein sequence ID" value="AMIN014857-PA"/>
    <property type="gene ID" value="AMIN014857"/>
</dbReference>
<dbReference type="AlphaFoldDB" id="A0A182WQD2"/>
<dbReference type="VEuPathDB" id="VectorBase:AMIN014857"/>
<keyword evidence="2" id="KW-1185">Reference proteome</keyword>
<evidence type="ECO:0000313" key="1">
    <source>
        <dbReference type="EnsemblMetazoa" id="AMIN014857-PA"/>
    </source>
</evidence>